<dbReference type="SUPFAM" id="SSF47598">
    <property type="entry name" value="Ribbon-helix-helix"/>
    <property type="match status" value="1"/>
</dbReference>
<gene>
    <name evidence="3" type="ORF">BECKFW1821C_GA0114237_100131</name>
</gene>
<dbReference type="Gene3D" id="1.20.890.30">
    <property type="entry name" value="VCA0319-like"/>
    <property type="match status" value="1"/>
</dbReference>
<proteinExistence type="inferred from homology"/>
<organism evidence="3">
    <name type="scientific">Candidatus Kentrum sp. FW</name>
    <dbReference type="NCBI Taxonomy" id="2126338"/>
    <lineage>
        <taxon>Bacteria</taxon>
        <taxon>Pseudomonadati</taxon>
        <taxon>Pseudomonadota</taxon>
        <taxon>Gammaproteobacteria</taxon>
        <taxon>Candidatus Kentrum</taxon>
    </lineage>
</organism>
<dbReference type="GO" id="GO:0006355">
    <property type="term" value="P:regulation of DNA-templated transcription"/>
    <property type="evidence" value="ECO:0007669"/>
    <property type="project" value="InterPro"/>
</dbReference>
<dbReference type="EMBL" id="CAADFE010000001">
    <property type="protein sequence ID" value="VFJ61235.1"/>
    <property type="molecule type" value="Genomic_DNA"/>
</dbReference>
<dbReference type="PANTHER" id="PTHR35401:SF2">
    <property type="entry name" value="ABC-TYPE TRANSPORT SYSTEM"/>
    <property type="match status" value="1"/>
</dbReference>
<dbReference type="InterPro" id="IPR013321">
    <property type="entry name" value="Arc_rbn_hlx_hlx"/>
</dbReference>
<dbReference type="InterPro" id="IPR014795">
    <property type="entry name" value="TacA_1-like"/>
</dbReference>
<reference evidence="3" key="1">
    <citation type="submission" date="2019-02" db="EMBL/GenBank/DDBJ databases">
        <authorList>
            <person name="Gruber-Vodicka R. H."/>
            <person name="Seah K. B. B."/>
        </authorList>
    </citation>
    <scope>NUCLEOTIDE SEQUENCE</scope>
    <source>
        <strain evidence="3">BECK_BZ131</strain>
    </source>
</reference>
<dbReference type="AlphaFoldDB" id="A0A450T3U5"/>
<keyword evidence="1" id="KW-1277">Toxin-antitoxin system</keyword>
<evidence type="ECO:0000256" key="1">
    <source>
        <dbReference type="ARBA" id="ARBA00022649"/>
    </source>
</evidence>
<dbReference type="PANTHER" id="PTHR35401">
    <property type="entry name" value="COPG FAMILY HELIX-TURN-HELIX PROTEIN-RELATED-RELATED"/>
    <property type="match status" value="1"/>
</dbReference>
<protein>
    <submittedName>
        <fullName evidence="3">Uncharacterized conserved protein, DUF1778 family</fullName>
    </submittedName>
</protein>
<dbReference type="Pfam" id="PF08681">
    <property type="entry name" value="TacA1"/>
    <property type="match status" value="1"/>
</dbReference>
<evidence type="ECO:0000313" key="3">
    <source>
        <dbReference type="EMBL" id="VFJ61235.1"/>
    </source>
</evidence>
<evidence type="ECO:0000256" key="2">
    <source>
        <dbReference type="ARBA" id="ARBA00049988"/>
    </source>
</evidence>
<comment type="similarity">
    <text evidence="2">Belongs to the TacA antitoxin family.</text>
</comment>
<name>A0A450T3U5_9GAMM</name>
<dbReference type="InterPro" id="IPR010985">
    <property type="entry name" value="Ribbon_hlx_hlx"/>
</dbReference>
<sequence>MSLVTKWHHMGYSKKYSVIVHFSGSTLMTTMTSERVRITTRVPARVQDTLEVAAAMLGATVNQFMIQSALREAERIIEREQMIRLSARDAERFFQALENPAPPNTRLKTALKRHEDARLDDQGTTFDWRPRPKRV</sequence>
<dbReference type="Gene3D" id="1.10.1220.10">
    <property type="entry name" value="Met repressor-like"/>
    <property type="match status" value="1"/>
</dbReference>
<accession>A0A450T3U5</accession>